<name>A0A2T7B645_9ENTR</name>
<comment type="caution">
    <text evidence="2">The sequence shown here is derived from an EMBL/GenBank/DDBJ whole genome shotgun (WGS) entry which is preliminary data.</text>
</comment>
<sequence>MGRLLSGESGIVPQGNDAATSRAAQVAKPRAIAREIATGQAELSVFPDNSRRRATLNEAP</sequence>
<dbReference type="AlphaFoldDB" id="A0A2T7B645"/>
<gene>
    <name evidence="2" type="ORF">BS411_09670</name>
</gene>
<dbReference type="OrthoDB" id="9871571at2"/>
<organism evidence="2">
    <name type="scientific">Cronobacter turicensis</name>
    <dbReference type="NCBI Taxonomy" id="413502"/>
    <lineage>
        <taxon>Bacteria</taxon>
        <taxon>Pseudomonadati</taxon>
        <taxon>Pseudomonadota</taxon>
        <taxon>Gammaproteobacteria</taxon>
        <taxon>Enterobacterales</taxon>
        <taxon>Enterobacteriaceae</taxon>
        <taxon>Cronobacter</taxon>
    </lineage>
</organism>
<evidence type="ECO:0000313" key="2">
    <source>
        <dbReference type="EMBL" id="PUX22912.1"/>
    </source>
</evidence>
<accession>A0A2T7B645</accession>
<dbReference type="EMBL" id="MSAG01000014">
    <property type="protein sequence ID" value="PUX22912.1"/>
    <property type="molecule type" value="Genomic_DNA"/>
</dbReference>
<reference evidence="2" key="1">
    <citation type="submission" date="2016-12" db="EMBL/GenBank/DDBJ databases">
        <title>Analysis of the Molecular Diversity Among Cronobacter Species Isolated from Filth Flies Using a Pan Genomic DNA Microarray.</title>
        <authorList>
            <person name="Pava-Ripoll M."/>
            <person name="Tall B."/>
            <person name="Farber J."/>
            <person name="Fanning S."/>
            <person name="Lehner A."/>
            <person name="Stephan R."/>
            <person name="Pagotto F."/>
            <person name="Iverson C."/>
            <person name="Ziobro G."/>
            <person name="Miller A."/>
            <person name="Pearson R."/>
            <person name="Yan Q."/>
            <person name="Kim M."/>
            <person name="Jeong S."/>
            <person name="Park J."/>
            <person name="Jun S."/>
            <person name="Choi H."/>
            <person name="Chung T."/>
            <person name="Yoo Y."/>
            <person name="Park E."/>
            <person name="Hwang S."/>
            <person name="Lee B."/>
            <person name="Sathyamoorthy V."/>
            <person name="Carter L."/>
            <person name="Mammel M."/>
            <person name="Jackson S."/>
            <person name="Kothary M."/>
            <person name="Patel I."/>
            <person name="Grim C."/>
            <person name="Gopinath G."/>
            <person name="Gangiredla J."/>
            <person name="Chase H."/>
        </authorList>
    </citation>
    <scope>NUCLEOTIDE SEQUENCE [LARGE SCALE GENOMIC DNA]</scope>
    <source>
        <strain evidence="2">MOD1-Sh41s</strain>
    </source>
</reference>
<protein>
    <submittedName>
        <fullName evidence="2">Uncharacterized protein</fullName>
    </submittedName>
</protein>
<feature type="region of interest" description="Disordered" evidence="1">
    <location>
        <begin position="1"/>
        <end position="23"/>
    </location>
</feature>
<proteinExistence type="predicted"/>
<evidence type="ECO:0000256" key="1">
    <source>
        <dbReference type="SAM" id="MobiDB-lite"/>
    </source>
</evidence>